<organism evidence="1 2">
    <name type="scientific">Gulo gulo</name>
    <name type="common">Wolverine</name>
    <name type="synonym">Gluton</name>
    <dbReference type="NCBI Taxonomy" id="48420"/>
    <lineage>
        <taxon>Eukaryota</taxon>
        <taxon>Metazoa</taxon>
        <taxon>Chordata</taxon>
        <taxon>Craniata</taxon>
        <taxon>Vertebrata</taxon>
        <taxon>Euteleostomi</taxon>
        <taxon>Mammalia</taxon>
        <taxon>Eutheria</taxon>
        <taxon>Laurasiatheria</taxon>
        <taxon>Carnivora</taxon>
        <taxon>Caniformia</taxon>
        <taxon>Musteloidea</taxon>
        <taxon>Mustelidae</taxon>
        <taxon>Guloninae</taxon>
        <taxon>Gulo</taxon>
    </lineage>
</organism>
<feature type="non-terminal residue" evidence="1">
    <location>
        <position position="93"/>
    </location>
</feature>
<name>A0A9X9LNV3_GULGU</name>
<dbReference type="Proteomes" id="UP000269945">
    <property type="component" value="Unassembled WGS sequence"/>
</dbReference>
<dbReference type="AlphaFoldDB" id="A0A9X9LNV3"/>
<proteinExistence type="predicted"/>
<evidence type="ECO:0000313" key="2">
    <source>
        <dbReference type="Proteomes" id="UP000269945"/>
    </source>
</evidence>
<sequence length="93" mass="10272">NERFWPINPTLWPLRIHRGLFSHPWSRPGTSDHLAAPTGGSGIAVNPPAFHARWLPRGHELAAGIPASASTFQDRFNSQLLKAKDGEKWPSSP</sequence>
<dbReference type="EMBL" id="CYRY02009577">
    <property type="protein sequence ID" value="VCW77918.1"/>
    <property type="molecule type" value="Genomic_DNA"/>
</dbReference>
<accession>A0A9X9LNV3</accession>
<gene>
    <name evidence="1" type="ORF">BN2614_LOCUS1</name>
</gene>
<reference evidence="1 2" key="1">
    <citation type="submission" date="2018-10" db="EMBL/GenBank/DDBJ databases">
        <authorList>
            <person name="Ekblom R."/>
            <person name="Jareborg N."/>
        </authorList>
    </citation>
    <scope>NUCLEOTIDE SEQUENCE [LARGE SCALE GENOMIC DNA]</scope>
    <source>
        <tissue evidence="1">Muscle</tissue>
    </source>
</reference>
<comment type="caution">
    <text evidence="1">The sequence shown here is derived from an EMBL/GenBank/DDBJ whole genome shotgun (WGS) entry which is preliminary data.</text>
</comment>
<protein>
    <submittedName>
        <fullName evidence="1">Uncharacterized protein</fullName>
    </submittedName>
</protein>
<keyword evidence="2" id="KW-1185">Reference proteome</keyword>
<evidence type="ECO:0000313" key="1">
    <source>
        <dbReference type="EMBL" id="VCW77918.1"/>
    </source>
</evidence>